<feature type="domain" description="NADP-dependent oxidoreductase" evidence="2">
    <location>
        <begin position="18"/>
        <end position="65"/>
    </location>
</feature>
<dbReference type="InterPro" id="IPR036812">
    <property type="entry name" value="NAD(P)_OxRdtase_dom_sf"/>
</dbReference>
<sequence length="72" mass="7502">MNTMDYAHLGRSGLLVSRIGPGTMNSGDATPEADAHRILDRAVDLGVSFIGSADVYGGPQSPDMAQCYGTSE</sequence>
<evidence type="ECO:0000256" key="1">
    <source>
        <dbReference type="ARBA" id="ARBA00023002"/>
    </source>
</evidence>
<organism evidence="3 4">
    <name type="scientific">Corynebacterium variabile</name>
    <dbReference type="NCBI Taxonomy" id="1727"/>
    <lineage>
        <taxon>Bacteria</taxon>
        <taxon>Bacillati</taxon>
        <taxon>Actinomycetota</taxon>
        <taxon>Actinomycetes</taxon>
        <taxon>Mycobacteriales</taxon>
        <taxon>Corynebacteriaceae</taxon>
        <taxon>Corynebacterium</taxon>
    </lineage>
</organism>
<protein>
    <submittedName>
        <fullName evidence="3">Aldo/keto reductase family</fullName>
    </submittedName>
</protein>
<dbReference type="PANTHER" id="PTHR43364:SF4">
    <property type="entry name" value="NAD(P)-LINKED OXIDOREDUCTASE SUPERFAMILY PROTEIN"/>
    <property type="match status" value="1"/>
</dbReference>
<dbReference type="SUPFAM" id="SSF51430">
    <property type="entry name" value="NAD(P)-linked oxidoreductase"/>
    <property type="match status" value="1"/>
</dbReference>
<dbReference type="InterPro" id="IPR050523">
    <property type="entry name" value="AKR_Detox_Biosynth"/>
</dbReference>
<dbReference type="InterPro" id="IPR023210">
    <property type="entry name" value="NADP_OxRdtase_dom"/>
</dbReference>
<accession>A0A0X2NLS0</accession>
<dbReference type="GO" id="GO:0016491">
    <property type="term" value="F:oxidoreductase activity"/>
    <property type="evidence" value="ECO:0007669"/>
    <property type="project" value="UniProtKB-KW"/>
</dbReference>
<name>A0A0X2NLS0_9CORY</name>
<reference evidence="4" key="1">
    <citation type="submission" date="2015-11" db="EMBL/GenBank/DDBJ databases">
        <authorList>
            <person name="Dugat-Bony E."/>
        </authorList>
    </citation>
    <scope>NUCLEOTIDE SEQUENCE [LARGE SCALE GENOMIC DNA]</scope>
    <source>
        <strain evidence="4">Mu292</strain>
    </source>
</reference>
<keyword evidence="1" id="KW-0560">Oxidoreductase</keyword>
<dbReference type="Pfam" id="PF00248">
    <property type="entry name" value="Aldo_ket_red"/>
    <property type="match status" value="1"/>
</dbReference>
<dbReference type="AlphaFoldDB" id="A0A0X2NLS0"/>
<dbReference type="Gene3D" id="3.20.20.100">
    <property type="entry name" value="NADP-dependent oxidoreductase domain"/>
    <property type="match status" value="1"/>
</dbReference>
<dbReference type="Proteomes" id="UP000182498">
    <property type="component" value="Unassembled WGS sequence"/>
</dbReference>
<dbReference type="PANTHER" id="PTHR43364">
    <property type="entry name" value="NADH-SPECIFIC METHYLGLYOXAL REDUCTASE-RELATED"/>
    <property type="match status" value="1"/>
</dbReference>
<evidence type="ECO:0000259" key="2">
    <source>
        <dbReference type="Pfam" id="PF00248"/>
    </source>
</evidence>
<evidence type="ECO:0000313" key="4">
    <source>
        <dbReference type="Proteomes" id="UP000182498"/>
    </source>
</evidence>
<proteinExistence type="predicted"/>
<evidence type="ECO:0000313" key="3">
    <source>
        <dbReference type="EMBL" id="CUU66425.1"/>
    </source>
</evidence>
<dbReference type="EMBL" id="FAUH01000011">
    <property type="protein sequence ID" value="CUU66425.1"/>
    <property type="molecule type" value="Genomic_DNA"/>
</dbReference>
<keyword evidence="4" id="KW-1185">Reference proteome</keyword>
<gene>
    <name evidence="3" type="ORF">CVAR292_01769</name>
</gene>